<keyword evidence="2" id="KW-1185">Reference proteome</keyword>
<accession>A0A7Z2G8A5</accession>
<reference evidence="1 2" key="1">
    <citation type="submission" date="2019-12" db="EMBL/GenBank/DDBJ databases">
        <title>Paraburkholderia acidiphila 7Q-K02 sp. nov and Paraburkholderia acidisoli DHF22 sp. nov., two strains isolated from forest soil.</title>
        <authorList>
            <person name="Gao Z."/>
            <person name="Qiu L."/>
        </authorList>
    </citation>
    <scope>NUCLEOTIDE SEQUENCE [LARGE SCALE GENOMIC DNA]</scope>
    <source>
        <strain evidence="1 2">7Q-K02</strain>
    </source>
</reference>
<dbReference type="EMBL" id="CP046910">
    <property type="protein sequence ID" value="QGZ56909.1"/>
    <property type="molecule type" value="Genomic_DNA"/>
</dbReference>
<evidence type="ECO:0000313" key="2">
    <source>
        <dbReference type="Proteomes" id="UP000434209"/>
    </source>
</evidence>
<proteinExistence type="predicted"/>
<sequence length="77" mass="8163">MSELNEAARDRVYTRCANAVTAAGGKAEALFLARLVLLLFERVGDEHVCIQAIDAASHDLPEPSLSAARDVGQSPIA</sequence>
<dbReference type="RefSeq" id="WP_158759860.1">
    <property type="nucleotide sequence ID" value="NZ_CP046910.1"/>
</dbReference>
<dbReference type="OrthoDB" id="8854997at2"/>
<dbReference type="Proteomes" id="UP000434209">
    <property type="component" value="Chromosome 2"/>
</dbReference>
<name>A0A7Z2G8A5_9BURK</name>
<dbReference type="AlphaFoldDB" id="A0A7Z2G8A5"/>
<evidence type="ECO:0000313" key="1">
    <source>
        <dbReference type="EMBL" id="QGZ56909.1"/>
    </source>
</evidence>
<dbReference type="KEGG" id="pacp:FAZ97_18325"/>
<gene>
    <name evidence="1" type="ORF">FAZ97_18325</name>
</gene>
<organism evidence="1 2">
    <name type="scientific">Paraburkholderia acidiphila</name>
    <dbReference type="NCBI Taxonomy" id="2571747"/>
    <lineage>
        <taxon>Bacteria</taxon>
        <taxon>Pseudomonadati</taxon>
        <taxon>Pseudomonadota</taxon>
        <taxon>Betaproteobacteria</taxon>
        <taxon>Burkholderiales</taxon>
        <taxon>Burkholderiaceae</taxon>
        <taxon>Paraburkholderia</taxon>
    </lineage>
</organism>
<protein>
    <submittedName>
        <fullName evidence="1">DUF2783 domain-containing protein</fullName>
    </submittedName>
</protein>